<name>A0A6H1ZG17_9ZZZZ</name>
<evidence type="ECO:0000313" key="2">
    <source>
        <dbReference type="EMBL" id="QJH93815.1"/>
    </source>
</evidence>
<reference evidence="1" key="1">
    <citation type="submission" date="2020-03" db="EMBL/GenBank/DDBJ databases">
        <title>The deep terrestrial virosphere.</title>
        <authorList>
            <person name="Holmfeldt K."/>
            <person name="Nilsson E."/>
            <person name="Simone D."/>
            <person name="Lopez-Fernandez M."/>
            <person name="Wu X."/>
            <person name="de Brujin I."/>
            <person name="Lundin D."/>
            <person name="Andersson A."/>
            <person name="Bertilsson S."/>
            <person name="Dopson M."/>
        </authorList>
    </citation>
    <scope>NUCLEOTIDE SEQUENCE</scope>
    <source>
        <strain evidence="1">TM448A00411</strain>
        <strain evidence="2">TM448B00141</strain>
    </source>
</reference>
<dbReference type="AlphaFoldDB" id="A0A6H1ZG17"/>
<protein>
    <submittedName>
        <fullName evidence="1">Uncharacterized protein</fullName>
    </submittedName>
</protein>
<proteinExistence type="predicted"/>
<dbReference type="EMBL" id="MT144592">
    <property type="protein sequence ID" value="QJH93815.1"/>
    <property type="molecule type" value="Genomic_DNA"/>
</dbReference>
<accession>A0A6H1ZG17</accession>
<gene>
    <name evidence="1" type="ORF">TM448A00411_0011</name>
    <name evidence="2" type="ORF">TM448B00141_0001</name>
</gene>
<organism evidence="1">
    <name type="scientific">viral metagenome</name>
    <dbReference type="NCBI Taxonomy" id="1070528"/>
    <lineage>
        <taxon>unclassified sequences</taxon>
        <taxon>metagenomes</taxon>
        <taxon>organismal metagenomes</taxon>
    </lineage>
</organism>
<evidence type="ECO:0000313" key="1">
    <source>
        <dbReference type="EMBL" id="QJA46409.1"/>
    </source>
</evidence>
<dbReference type="EMBL" id="MT144010">
    <property type="protein sequence ID" value="QJA46409.1"/>
    <property type="molecule type" value="Genomic_DNA"/>
</dbReference>
<sequence>MKCELCNDTGWYGDNGPGTRGNREFVLCECKSRGYRIALYGDTATHAVCRCGIIAKINEDSHQCTWTHLVKV</sequence>